<proteinExistence type="predicted"/>
<evidence type="ECO:0000313" key="3">
    <source>
        <dbReference type="EMBL" id="RSL48917.1"/>
    </source>
</evidence>
<protein>
    <recommendedName>
        <fullName evidence="2">PD-(D/E)XK nuclease-like domain-containing protein</fullName>
    </recommendedName>
</protein>
<feature type="region of interest" description="Disordered" evidence="1">
    <location>
        <begin position="86"/>
        <end position="129"/>
    </location>
</feature>
<evidence type="ECO:0000313" key="4">
    <source>
        <dbReference type="Proteomes" id="UP000287972"/>
    </source>
</evidence>
<gene>
    <name evidence="3" type="ORF">CEP51_015574</name>
</gene>
<dbReference type="Proteomes" id="UP000287972">
    <property type="component" value="Unassembled WGS sequence"/>
</dbReference>
<dbReference type="InterPro" id="IPR046797">
    <property type="entry name" value="PDDEXK_12"/>
</dbReference>
<dbReference type="AlphaFoldDB" id="A0A428P7C8"/>
<reference evidence="3 4" key="1">
    <citation type="submission" date="2017-06" db="EMBL/GenBank/DDBJ databases">
        <title>Comparative genomic analysis of Ambrosia Fusariam Clade fungi.</title>
        <authorList>
            <person name="Stajich J.E."/>
            <person name="Carrillo J."/>
            <person name="Kijimoto T."/>
            <person name="Eskalen A."/>
            <person name="O'Donnell K."/>
            <person name="Kasson M."/>
        </authorList>
    </citation>
    <scope>NUCLEOTIDE SEQUENCE [LARGE SCALE GENOMIC DNA]</scope>
    <source>
        <strain evidence="3 4">NRRL62606</strain>
    </source>
</reference>
<evidence type="ECO:0000259" key="2">
    <source>
        <dbReference type="Pfam" id="PF20516"/>
    </source>
</evidence>
<comment type="caution">
    <text evidence="3">The sequence shown here is derived from an EMBL/GenBank/DDBJ whole genome shotgun (WGS) entry which is preliminary data.</text>
</comment>
<organism evidence="3 4">
    <name type="scientific">Fusarium floridanum</name>
    <dbReference type="NCBI Taxonomy" id="1325733"/>
    <lineage>
        <taxon>Eukaryota</taxon>
        <taxon>Fungi</taxon>
        <taxon>Dikarya</taxon>
        <taxon>Ascomycota</taxon>
        <taxon>Pezizomycotina</taxon>
        <taxon>Sordariomycetes</taxon>
        <taxon>Hypocreomycetidae</taxon>
        <taxon>Hypocreales</taxon>
        <taxon>Nectriaceae</taxon>
        <taxon>Fusarium</taxon>
        <taxon>Fusarium solani species complex</taxon>
    </lineage>
</organism>
<name>A0A428P7C8_9HYPO</name>
<keyword evidence="4" id="KW-1185">Reference proteome</keyword>
<sequence>MAQDTGSPIKPTRRGKAKADSAPQNLPRRSTRTRSNRSANTQPEAPDVFDETDPQETPKATRVNSGTKTLSTTSSVYAKAFTSELTLRSPGPSSLSSKSSLSKASSTPSKRSSSPVKRPTQLQDLAGGVSFKDLGGNAQYFGNYVEDIELDEPVMPHQEDNDDSRTKKELLVEFDEVQQIVKRSRQCKAEMEHEAEWNYAVHGRALRLAVGDKSDRVDVRYVPSAAIHPNYLPGFSTDLAASSKMIDFVMFIDDDDGQAPGDQDTLQVSQASPRLANLFPLSTNSVNHTTYNSLRHRPIAVSIETKIFTRAESEACIQLAVWVTSQINRIWELSNEFKKPAVQSILAEMVFPLLWISSAQWNVYLARPLLPASGEKKDLEVVVYGPMVIGDTSTLLRTYQLLRGLRVLERWADTDFRGFWARILETLTTIAAA</sequence>
<accession>A0A428P7C8</accession>
<dbReference type="EMBL" id="NKCL01000862">
    <property type="protein sequence ID" value="RSL48917.1"/>
    <property type="molecule type" value="Genomic_DNA"/>
</dbReference>
<evidence type="ECO:0000256" key="1">
    <source>
        <dbReference type="SAM" id="MobiDB-lite"/>
    </source>
</evidence>
<feature type="compositionally biased region" description="Low complexity" evidence="1">
    <location>
        <begin position="86"/>
        <end position="120"/>
    </location>
</feature>
<feature type="domain" description="PD-(D/E)XK nuclease-like" evidence="2">
    <location>
        <begin position="156"/>
        <end position="417"/>
    </location>
</feature>
<dbReference type="Pfam" id="PF20516">
    <property type="entry name" value="PDDEXK_12"/>
    <property type="match status" value="1"/>
</dbReference>
<feature type="region of interest" description="Disordered" evidence="1">
    <location>
        <begin position="1"/>
        <end position="70"/>
    </location>
</feature>